<evidence type="ECO:0000313" key="1">
    <source>
        <dbReference type="EMBL" id="CAK9056370.1"/>
    </source>
</evidence>
<reference evidence="1 2" key="1">
    <citation type="submission" date="2024-02" db="EMBL/GenBank/DDBJ databases">
        <authorList>
            <person name="Chen Y."/>
            <person name="Shah S."/>
            <person name="Dougan E. K."/>
            <person name="Thang M."/>
            <person name="Chan C."/>
        </authorList>
    </citation>
    <scope>NUCLEOTIDE SEQUENCE [LARGE SCALE GENOMIC DNA]</scope>
</reference>
<name>A0ABP0MXY6_9DINO</name>
<evidence type="ECO:0000313" key="2">
    <source>
        <dbReference type="Proteomes" id="UP001642484"/>
    </source>
</evidence>
<organism evidence="1 2">
    <name type="scientific">Durusdinium trenchii</name>
    <dbReference type="NCBI Taxonomy" id="1381693"/>
    <lineage>
        <taxon>Eukaryota</taxon>
        <taxon>Sar</taxon>
        <taxon>Alveolata</taxon>
        <taxon>Dinophyceae</taxon>
        <taxon>Suessiales</taxon>
        <taxon>Symbiodiniaceae</taxon>
        <taxon>Durusdinium</taxon>
    </lineage>
</organism>
<dbReference type="EMBL" id="CAXAMN010020646">
    <property type="protein sequence ID" value="CAK9056370.1"/>
    <property type="molecule type" value="Genomic_DNA"/>
</dbReference>
<dbReference type="Proteomes" id="UP001642484">
    <property type="component" value="Unassembled WGS sequence"/>
</dbReference>
<protein>
    <submittedName>
        <fullName evidence="1">Uncharacterized protein</fullName>
    </submittedName>
</protein>
<proteinExistence type="predicted"/>
<accession>A0ABP0MXY6</accession>
<sequence>MFVSFGEPVQQALEDGADHQQMVTVETMHSVADALKLQQDEKSVNRGLFGGKLHGRWRRMDDKSLLGRIYEDKMIWQPLYQHPPTVLKAMGEDRVFMELEGARHEGIVVYSTSSAKLLINWSDGEVWTKDP</sequence>
<gene>
    <name evidence="1" type="ORF">CCMP2556_LOCUS27932</name>
</gene>
<keyword evidence="2" id="KW-1185">Reference proteome</keyword>
<comment type="caution">
    <text evidence="1">The sequence shown here is derived from an EMBL/GenBank/DDBJ whole genome shotgun (WGS) entry which is preliminary data.</text>
</comment>